<reference evidence="2 3" key="1">
    <citation type="journal article" date="2023" name="Arcadia Sci">
        <title>De novo assembly of a long-read Amblyomma americanum tick genome.</title>
        <authorList>
            <person name="Chou S."/>
            <person name="Poskanzer K.E."/>
            <person name="Rollins M."/>
            <person name="Thuy-Boun P.S."/>
        </authorList>
    </citation>
    <scope>NUCLEOTIDE SEQUENCE [LARGE SCALE GENOMIC DNA]</scope>
    <source>
        <strain evidence="2">F_SG_1</strain>
        <tissue evidence="2">Salivary glands</tissue>
    </source>
</reference>
<dbReference type="PANTHER" id="PTHR48287">
    <property type="entry name" value="ARM REPEAT SUPERFAMILY PROTEIN"/>
    <property type="match status" value="1"/>
</dbReference>
<accession>A0AAQ4EKR2</accession>
<evidence type="ECO:0000313" key="2">
    <source>
        <dbReference type="EMBL" id="KAK8775053.1"/>
    </source>
</evidence>
<organism evidence="2 3">
    <name type="scientific">Amblyomma americanum</name>
    <name type="common">Lone star tick</name>
    <dbReference type="NCBI Taxonomy" id="6943"/>
    <lineage>
        <taxon>Eukaryota</taxon>
        <taxon>Metazoa</taxon>
        <taxon>Ecdysozoa</taxon>
        <taxon>Arthropoda</taxon>
        <taxon>Chelicerata</taxon>
        <taxon>Arachnida</taxon>
        <taxon>Acari</taxon>
        <taxon>Parasitiformes</taxon>
        <taxon>Ixodida</taxon>
        <taxon>Ixodoidea</taxon>
        <taxon>Ixodidae</taxon>
        <taxon>Amblyomminae</taxon>
        <taxon>Amblyomma</taxon>
    </lineage>
</organism>
<dbReference type="AlphaFoldDB" id="A0AAQ4EKR2"/>
<proteinExistence type="predicted"/>
<dbReference type="EMBL" id="JARKHS020014608">
    <property type="protein sequence ID" value="KAK8775053.1"/>
    <property type="molecule type" value="Genomic_DNA"/>
</dbReference>
<dbReference type="InterPro" id="IPR052087">
    <property type="entry name" value="RRP12"/>
</dbReference>
<feature type="region of interest" description="Disordered" evidence="1">
    <location>
        <begin position="193"/>
        <end position="212"/>
    </location>
</feature>
<dbReference type="PANTHER" id="PTHR48287:SF1">
    <property type="entry name" value="ARM REPEAT SUPERFAMILY PROTEIN"/>
    <property type="match status" value="1"/>
</dbReference>
<name>A0AAQ4EKR2_AMBAM</name>
<dbReference type="InterPro" id="IPR016024">
    <property type="entry name" value="ARM-type_fold"/>
</dbReference>
<dbReference type="SUPFAM" id="SSF48371">
    <property type="entry name" value="ARM repeat"/>
    <property type="match status" value="1"/>
</dbReference>
<evidence type="ECO:0000256" key="1">
    <source>
        <dbReference type="SAM" id="MobiDB-lite"/>
    </source>
</evidence>
<sequence length="342" mass="37514">MFGSHEHEETQEFILGNKGGHHWTGVGRRENVVGRRCVRNSSQQGTYSKGILSGVLETIEIASASPNREIVQAALDFVPKLIAVFGAEEVSKHLQTLVPNLCCMSEDCRKHFQLELRDLFAELICKFGYENIVGLVPESYRKLAVRVRKLEQCKKRKEKTRELQVMQEDDVVSSAVPGKACVEGIEQILLSSSEDESEKVRDKSPGRRKTTAAADAWIEEQGDDIVDFLDTSAGKQILSTDTKSAPKSAGKCPFEITIDGRLLIVDPEPANAHKKGEPASDTEDAANNLPEALSHYKTKKRKMPQDADDGVETLGTGSGAGPSKKKRTEKASDGDAKRNLAP</sequence>
<evidence type="ECO:0000313" key="3">
    <source>
        <dbReference type="Proteomes" id="UP001321473"/>
    </source>
</evidence>
<feature type="compositionally biased region" description="Basic and acidic residues" evidence="1">
    <location>
        <begin position="329"/>
        <end position="342"/>
    </location>
</feature>
<feature type="region of interest" description="Disordered" evidence="1">
    <location>
        <begin position="270"/>
        <end position="342"/>
    </location>
</feature>
<protein>
    <submittedName>
        <fullName evidence="2">Uncharacterized protein</fullName>
    </submittedName>
</protein>
<gene>
    <name evidence="2" type="ORF">V5799_010415</name>
</gene>
<dbReference type="InterPro" id="IPR011989">
    <property type="entry name" value="ARM-like"/>
</dbReference>
<dbReference type="Proteomes" id="UP001321473">
    <property type="component" value="Unassembled WGS sequence"/>
</dbReference>
<comment type="caution">
    <text evidence="2">The sequence shown here is derived from an EMBL/GenBank/DDBJ whole genome shotgun (WGS) entry which is preliminary data.</text>
</comment>
<dbReference type="Gene3D" id="1.25.10.10">
    <property type="entry name" value="Leucine-rich Repeat Variant"/>
    <property type="match status" value="1"/>
</dbReference>
<keyword evidence="3" id="KW-1185">Reference proteome</keyword>